<comment type="caution">
    <text evidence="3">The sequence shown here is derived from an EMBL/GenBank/DDBJ whole genome shotgun (WGS) entry which is preliminary data.</text>
</comment>
<proteinExistence type="predicted"/>
<evidence type="ECO:0000313" key="3">
    <source>
        <dbReference type="EMBL" id="PSB34135.1"/>
    </source>
</evidence>
<feature type="domain" description="RCK C-terminal" evidence="2">
    <location>
        <begin position="507"/>
        <end position="591"/>
    </location>
</feature>
<dbReference type="SUPFAM" id="SSF51735">
    <property type="entry name" value="NAD(P)-binding Rossmann-fold domains"/>
    <property type="match status" value="2"/>
</dbReference>
<dbReference type="Proteomes" id="UP000239576">
    <property type="component" value="Unassembled WGS sequence"/>
</dbReference>
<gene>
    <name evidence="3" type="ORF">C7B82_03245</name>
</gene>
<evidence type="ECO:0000256" key="1">
    <source>
        <dbReference type="SAM" id="Phobius"/>
    </source>
</evidence>
<feature type="transmembrane region" description="Helical" evidence="1">
    <location>
        <begin position="329"/>
        <end position="358"/>
    </location>
</feature>
<protein>
    <submittedName>
        <fullName evidence="3">Potassium transporter TrkA</fullName>
    </submittedName>
</protein>
<dbReference type="InterPro" id="IPR036721">
    <property type="entry name" value="RCK_C_sf"/>
</dbReference>
<dbReference type="PROSITE" id="PS51202">
    <property type="entry name" value="RCK_C"/>
    <property type="match status" value="1"/>
</dbReference>
<dbReference type="GO" id="GO:0006813">
    <property type="term" value="P:potassium ion transport"/>
    <property type="evidence" value="ECO:0007669"/>
    <property type="project" value="InterPro"/>
</dbReference>
<evidence type="ECO:0000259" key="2">
    <source>
        <dbReference type="PROSITE" id="PS51202"/>
    </source>
</evidence>
<dbReference type="OrthoDB" id="473812at2"/>
<dbReference type="InterPro" id="IPR003148">
    <property type="entry name" value="RCK_N"/>
</dbReference>
<reference evidence="4" key="1">
    <citation type="submission" date="2018-02" db="EMBL/GenBank/DDBJ databases">
        <authorList>
            <person name="Moore K."/>
            <person name="Momper L."/>
        </authorList>
    </citation>
    <scope>NUCLEOTIDE SEQUENCE [LARGE SCALE GENOMIC DNA]</scope>
    <source>
        <strain evidence="4">ULC18</strain>
    </source>
</reference>
<keyword evidence="1" id="KW-0812">Transmembrane</keyword>
<dbReference type="EMBL" id="PVWK01000015">
    <property type="protein sequence ID" value="PSB34135.1"/>
    <property type="molecule type" value="Genomic_DNA"/>
</dbReference>
<feature type="transmembrane region" description="Helical" evidence="1">
    <location>
        <begin position="272"/>
        <end position="291"/>
    </location>
</feature>
<dbReference type="InterPro" id="IPR036291">
    <property type="entry name" value="NAD(P)-bd_dom_sf"/>
</dbReference>
<dbReference type="InterPro" id="IPR050721">
    <property type="entry name" value="Trk_Ktr_HKT_K-transport"/>
</dbReference>
<dbReference type="InterPro" id="IPR006037">
    <property type="entry name" value="RCK_C"/>
</dbReference>
<organism evidence="3 4">
    <name type="scientific">Stenomitos frigidus ULC18</name>
    <dbReference type="NCBI Taxonomy" id="2107698"/>
    <lineage>
        <taxon>Bacteria</taxon>
        <taxon>Bacillati</taxon>
        <taxon>Cyanobacteriota</taxon>
        <taxon>Cyanophyceae</taxon>
        <taxon>Leptolyngbyales</taxon>
        <taxon>Leptolyngbyaceae</taxon>
        <taxon>Stenomitos</taxon>
    </lineage>
</organism>
<dbReference type="GO" id="GO:0008324">
    <property type="term" value="F:monoatomic cation transmembrane transporter activity"/>
    <property type="evidence" value="ECO:0007669"/>
    <property type="project" value="InterPro"/>
</dbReference>
<keyword evidence="1" id="KW-0472">Membrane</keyword>
<dbReference type="PANTHER" id="PTHR43833:SF11">
    <property type="entry name" value="VOLTAGE-GATED POTASSIUM CHANNEL KCH"/>
    <property type="match status" value="1"/>
</dbReference>
<reference evidence="3 4" key="2">
    <citation type="submission" date="2018-03" db="EMBL/GenBank/DDBJ databases">
        <title>The ancient ancestry and fast evolution of plastids.</title>
        <authorList>
            <person name="Moore K.R."/>
            <person name="Magnabosco C."/>
            <person name="Momper L."/>
            <person name="Gold D.A."/>
            <person name="Bosak T."/>
            <person name="Fournier G.P."/>
        </authorList>
    </citation>
    <scope>NUCLEOTIDE SEQUENCE [LARGE SCALE GENOMIC DNA]</scope>
    <source>
        <strain evidence="3 4">ULC18</strain>
    </source>
</reference>
<dbReference type="Gene3D" id="3.30.70.1450">
    <property type="entry name" value="Regulator of K+ conductance, C-terminal domain"/>
    <property type="match status" value="1"/>
</dbReference>
<keyword evidence="1" id="KW-1133">Transmembrane helix</keyword>
<dbReference type="Pfam" id="PF02254">
    <property type="entry name" value="TrkA_N"/>
    <property type="match status" value="2"/>
</dbReference>
<keyword evidence="4" id="KW-1185">Reference proteome</keyword>
<dbReference type="SUPFAM" id="SSF116726">
    <property type="entry name" value="TrkA C-terminal domain-like"/>
    <property type="match status" value="1"/>
</dbReference>
<accession>A0A2T1EN45</accession>
<sequence>MAENETAAASAFLVCGLGRLGQYCAVLLKEFGVKVSGIDQVEAQHWELPKLRERLDAVVIGDCRQVEILEQAKIRECRAILLVTNDERVNVAAAFAARSLNPNVRLVLRSAQENLNALLSEHLGNFVAYEDTQLPAAAFALAALGDANQGFFNFEGYLLRVVKETMSPSHRWCGCRQLYELNTASRQVLSHTCGHAPLQDAFYQWDPEARVQEGDILTYIEATERLASESMPSTGRTQPLWRTIAPTLRWRNLKRTLQSVWQDSNQTQRAGILSSAIMLGLFLGGTALYKLTYPDASLLDALNLALVLVLGGFDNLFGGGLKLSFPIPWWLYLFSVTMTVASTVFIGILYATLTEWILAARFQFMRRRPPVPKANHVVLIGLDQMGQQVANLIQTLKQPLVGIGAVPLDPERLPQMPFVAGTMREALKRVNLATAKSVVVVTDDEVVNLELGLMARMANPRCQLVIRAADPRFGDNIARLLPEARVLGTDALAAEAFVGAAFGENILHLFHLNERTILVTEYHIEAGDTLNGRLLAEIAYGYGVVPLFHQKDGHQFAKVTPSDDVRLHIGDRLVVLATIEGLQRVEQEKTLKRSWLVHVEKAIVPGAVFEGATTLARISGCAIGTARTVMDQLPQTLPYPLYKHQALRLVRELSKVRVIGHLVAADD</sequence>
<dbReference type="PANTHER" id="PTHR43833">
    <property type="entry name" value="POTASSIUM CHANNEL PROTEIN 2-RELATED-RELATED"/>
    <property type="match status" value="1"/>
</dbReference>
<dbReference type="AlphaFoldDB" id="A0A2T1EN45"/>
<name>A0A2T1EN45_9CYAN</name>
<feature type="transmembrane region" description="Helical" evidence="1">
    <location>
        <begin position="298"/>
        <end position="317"/>
    </location>
</feature>
<dbReference type="Gene3D" id="3.40.50.720">
    <property type="entry name" value="NAD(P)-binding Rossmann-like Domain"/>
    <property type="match status" value="2"/>
</dbReference>
<dbReference type="RefSeq" id="WP_106254896.1">
    <property type="nucleotide sequence ID" value="NZ_CAWNSW010000037.1"/>
</dbReference>
<evidence type="ECO:0000313" key="4">
    <source>
        <dbReference type="Proteomes" id="UP000239576"/>
    </source>
</evidence>